<dbReference type="SUPFAM" id="SSF57552">
    <property type="entry name" value="Blood coagulation inhibitor (disintegrin)"/>
    <property type="match status" value="1"/>
</dbReference>
<feature type="binding site" evidence="13">
    <location>
        <position position="348"/>
    </location>
    <ligand>
        <name>Zn(2+)</name>
        <dbReference type="ChEBI" id="CHEBI:29105"/>
        <note>catalytic</note>
    </ligand>
</feature>
<evidence type="ECO:0000256" key="11">
    <source>
        <dbReference type="ARBA" id="ARBA00023157"/>
    </source>
</evidence>
<feature type="region of interest" description="Disordered" evidence="14">
    <location>
        <begin position="800"/>
        <end position="902"/>
    </location>
</feature>
<evidence type="ECO:0000256" key="9">
    <source>
        <dbReference type="ARBA" id="ARBA00023049"/>
    </source>
</evidence>
<feature type="disulfide bond" evidence="12">
    <location>
        <begin position="463"/>
        <end position="483"/>
    </location>
</feature>
<evidence type="ECO:0000256" key="2">
    <source>
        <dbReference type="ARBA" id="ARBA00006629"/>
    </source>
</evidence>
<dbReference type="SMART" id="SM00050">
    <property type="entry name" value="DISIN"/>
    <property type="match status" value="1"/>
</dbReference>
<evidence type="ECO:0000259" key="16">
    <source>
        <dbReference type="PROSITE" id="PS50214"/>
    </source>
</evidence>
<dbReference type="SMART" id="SM00608">
    <property type="entry name" value="ACR"/>
    <property type="match status" value="1"/>
</dbReference>
<dbReference type="GO" id="GO:0006509">
    <property type="term" value="P:membrane protein ectodomain proteolysis"/>
    <property type="evidence" value="ECO:0007669"/>
    <property type="project" value="TreeGrafter"/>
</dbReference>
<dbReference type="InterPro" id="IPR036436">
    <property type="entry name" value="Disintegrin_dom_sf"/>
</dbReference>
<evidence type="ECO:0000256" key="13">
    <source>
        <dbReference type="PROSITE-ProRule" id="PRU00276"/>
    </source>
</evidence>
<keyword evidence="10 15" id="KW-0472">Membrane</keyword>
<reference evidence="18" key="1">
    <citation type="submission" date="2015-04" db="EMBL/GenBank/DDBJ databases">
        <title>Proteases from Tityus serrulatus venom gland: venom proteases and peptide maturation.</title>
        <authorList>
            <person name="Carmo A.O."/>
            <person name="Martins A.P.V."/>
            <person name="Oliveira-Mendes B.B.R."/>
            <person name="Horta C.C.R."/>
            <person name="Dantas A.E."/>
            <person name="Kalapothakis E."/>
        </authorList>
    </citation>
    <scope>NUCLEOTIDE SEQUENCE</scope>
</reference>
<feature type="compositionally biased region" description="Polar residues" evidence="14">
    <location>
        <begin position="816"/>
        <end position="828"/>
    </location>
</feature>
<evidence type="ECO:0000256" key="5">
    <source>
        <dbReference type="ARBA" id="ARBA00022723"/>
    </source>
</evidence>
<feature type="transmembrane region" description="Helical" evidence="15">
    <location>
        <begin position="692"/>
        <end position="715"/>
    </location>
</feature>
<comment type="subcellular location">
    <subcellularLocation>
        <location evidence="1">Membrane</location>
        <topology evidence="1">Single-pass membrane protein</topology>
    </subcellularLocation>
</comment>
<feature type="domain" description="Peptidase M12B" evidence="17">
    <location>
        <begin position="202"/>
        <end position="398"/>
    </location>
</feature>
<dbReference type="AlphaFoldDB" id="A0A1S5QN22"/>
<organism evidence="18">
    <name type="scientific">Tityus serrulatus</name>
    <name type="common">Brazilian yellow scorpion</name>
    <dbReference type="NCBI Taxonomy" id="6887"/>
    <lineage>
        <taxon>Eukaryota</taxon>
        <taxon>Metazoa</taxon>
        <taxon>Ecdysozoa</taxon>
        <taxon>Arthropoda</taxon>
        <taxon>Chelicerata</taxon>
        <taxon>Arachnida</taxon>
        <taxon>Scorpiones</taxon>
        <taxon>Buthida</taxon>
        <taxon>Buthoidea</taxon>
        <taxon>Buthidae</taxon>
        <taxon>Tityus</taxon>
    </lineage>
</organism>
<dbReference type="GO" id="GO:0046872">
    <property type="term" value="F:metal ion binding"/>
    <property type="evidence" value="ECO:0007669"/>
    <property type="project" value="UniProtKB-KW"/>
</dbReference>
<keyword evidence="5 13" id="KW-0479">Metal-binding</keyword>
<dbReference type="Pfam" id="PF00200">
    <property type="entry name" value="Disintegrin"/>
    <property type="match status" value="1"/>
</dbReference>
<dbReference type="InterPro" id="IPR001762">
    <property type="entry name" value="Disintegrin_dom"/>
</dbReference>
<dbReference type="Pfam" id="PF01562">
    <property type="entry name" value="Pep_M12B_propep"/>
    <property type="match status" value="1"/>
</dbReference>
<dbReference type="EMBL" id="KR068496">
    <property type="protein sequence ID" value="AMO02513.1"/>
    <property type="molecule type" value="mRNA"/>
</dbReference>
<evidence type="ECO:0000256" key="15">
    <source>
        <dbReference type="SAM" id="Phobius"/>
    </source>
</evidence>
<dbReference type="FunFam" id="4.10.70.10:FF:000001">
    <property type="entry name" value="Disintegrin and metalloproteinase domain-containing protein 22"/>
    <property type="match status" value="1"/>
</dbReference>
<keyword evidence="6" id="KW-0378">Hydrolase</keyword>
<dbReference type="Pfam" id="PF01421">
    <property type="entry name" value="Reprolysin"/>
    <property type="match status" value="1"/>
</dbReference>
<dbReference type="Gene3D" id="3.40.390.10">
    <property type="entry name" value="Collagenase (Catalytic Domain)"/>
    <property type="match status" value="1"/>
</dbReference>
<dbReference type="InterPro" id="IPR034027">
    <property type="entry name" value="Reprolysin_adamalysin"/>
</dbReference>
<protein>
    <submittedName>
        <fullName evidence="18">A disintegrin and metalloproteinase 1</fullName>
    </submittedName>
</protein>
<dbReference type="PROSITE" id="PS01186">
    <property type="entry name" value="EGF_2"/>
    <property type="match status" value="1"/>
</dbReference>
<feature type="domain" description="Disintegrin" evidence="16">
    <location>
        <begin position="403"/>
        <end position="491"/>
    </location>
</feature>
<dbReference type="CDD" id="cd04269">
    <property type="entry name" value="ZnMc_adamalysin_II_like"/>
    <property type="match status" value="1"/>
</dbReference>
<evidence type="ECO:0000256" key="3">
    <source>
        <dbReference type="ARBA" id="ARBA00022670"/>
    </source>
</evidence>
<evidence type="ECO:0000256" key="7">
    <source>
        <dbReference type="ARBA" id="ARBA00022833"/>
    </source>
</evidence>
<evidence type="ECO:0000256" key="12">
    <source>
        <dbReference type="PROSITE-ProRule" id="PRU00068"/>
    </source>
</evidence>
<dbReference type="InterPro" id="IPR002870">
    <property type="entry name" value="Peptidase_M12B_N"/>
</dbReference>
<feature type="binding site" evidence="13">
    <location>
        <position position="338"/>
    </location>
    <ligand>
        <name>Zn(2+)</name>
        <dbReference type="ChEBI" id="CHEBI:29105"/>
        <note>catalytic</note>
    </ligand>
</feature>
<accession>A0A1S5QN22</accession>
<dbReference type="PROSITE" id="PS50215">
    <property type="entry name" value="ADAM_MEPRO"/>
    <property type="match status" value="1"/>
</dbReference>
<feature type="active site" evidence="13">
    <location>
        <position position="339"/>
    </location>
</feature>
<proteinExistence type="evidence at transcript level"/>
<dbReference type="InterPro" id="IPR001590">
    <property type="entry name" value="Peptidase_M12B"/>
</dbReference>
<sequence>MRLVCFIIFVRIYDTAKSQDVRSEFHKHYVIHPKLHTLDGREKRDVSNIKGEHEDNLVMTFDNLGHQIILDLKMNSGLLPDNYFEKYHLNSSVVMKKPMLKSRRHCHYQGQVRGSFNSWAAISTCQGISGMIFDGNETYYIHPVNDSSHLLLKASDWKSKNLTCGYKASYDEKLRSHVLDGLNRHRRSAVLQPPPGSNSNSRYVELILVNDFKEYKELKEDVNSVFERSKEIANILNGLYTPLNIYIALVGVITWTEKDPISMSPDGDATLTNFLHYRRERLAREHPNDNAQLITAMTFDGGVVGKALKGPICTYEYSGGVNMDHSHVVGLVATTVAHELGHNFGMEHDSDECICPDEKCIMASASSSTSPHHWSSCSREYIRTAFSKGMDYCLKNIPSTIVGPICGNGFLEEGEDCDCGLPEFCNNPCCNATSCRLTPNAICATGLCCDIQTCQVKPVATPCRSALSECDLSEYCDGLSEYCPTDIHVQDGTECSDGNGYCYGSLCQSHNNQCRLLWGVTGKSSHPQCYEQNSNGNLNGNCGFDRINKKYKACSKRDVRCGMLHCIHLNEKLEFGMHSTAIVSRSFINVQGKILACRTALIDLGLNSMDPGLSPNGAKCGEEMACLNQKCVHISEIKKKRCPQNCNGHGTCNSNCNCHCDFGYAPPFCDSPGLGGSIDSGPPSDPNAGQSFFIAMLIIFLGIIPFVAVVAYIVYHYHHHLKNWWFVKFQKPSGNETVNKPPPKKFNYPHGTITKLEISAPFLQHGPNDPIVTVPLETAQKQMQNGHLANNVTIPQDAPVCVAPTRPAPRPPATVQRSQSMAGTSSTRRMSRPLSDASYGKRNLPPPPRPPPPKHVKAGIRPQSFSAGSSNTQKLSNVNTQEPPPKVKSTSVQSQPKKKFIK</sequence>
<feature type="binding site" evidence="13">
    <location>
        <position position="342"/>
    </location>
    <ligand>
        <name>Zn(2+)</name>
        <dbReference type="ChEBI" id="CHEBI:29105"/>
        <note>catalytic</note>
    </ligand>
</feature>
<feature type="disulfide bond" evidence="13">
    <location>
        <begin position="355"/>
        <end position="360"/>
    </location>
</feature>
<dbReference type="PANTHER" id="PTHR11905:SF159">
    <property type="entry name" value="ADAM METALLOPROTEASE"/>
    <property type="match status" value="1"/>
</dbReference>
<dbReference type="InterPro" id="IPR024079">
    <property type="entry name" value="MetalloPept_cat_dom_sf"/>
</dbReference>
<keyword evidence="9" id="KW-0482">Metalloprotease</keyword>
<feature type="disulfide bond" evidence="13">
    <location>
        <begin position="313"/>
        <end position="393"/>
    </location>
</feature>
<evidence type="ECO:0000256" key="4">
    <source>
        <dbReference type="ARBA" id="ARBA00022692"/>
    </source>
</evidence>
<evidence type="ECO:0000259" key="17">
    <source>
        <dbReference type="PROSITE" id="PS50215"/>
    </source>
</evidence>
<dbReference type="InterPro" id="IPR006586">
    <property type="entry name" value="ADAM_Cys-rich"/>
</dbReference>
<dbReference type="Pfam" id="PF08516">
    <property type="entry name" value="ADAM_CR"/>
    <property type="match status" value="1"/>
</dbReference>
<keyword evidence="4 15" id="KW-0812">Transmembrane</keyword>
<evidence type="ECO:0000256" key="1">
    <source>
        <dbReference type="ARBA" id="ARBA00004167"/>
    </source>
</evidence>
<evidence type="ECO:0000256" key="14">
    <source>
        <dbReference type="SAM" id="MobiDB-lite"/>
    </source>
</evidence>
<dbReference type="InterPro" id="IPR000742">
    <property type="entry name" value="EGF"/>
</dbReference>
<dbReference type="PANTHER" id="PTHR11905">
    <property type="entry name" value="ADAM A DISINTEGRIN AND METALLOPROTEASE DOMAIN"/>
    <property type="match status" value="1"/>
</dbReference>
<comment type="similarity">
    <text evidence="2">Belongs to the venom metalloproteinase (M12B) family.</text>
</comment>
<feature type="disulfide bond" evidence="13">
    <location>
        <begin position="353"/>
        <end position="377"/>
    </location>
</feature>
<dbReference type="Gene3D" id="4.10.70.10">
    <property type="entry name" value="Disintegrin domain"/>
    <property type="match status" value="1"/>
</dbReference>
<evidence type="ECO:0000256" key="10">
    <source>
        <dbReference type="ARBA" id="ARBA00023136"/>
    </source>
</evidence>
<evidence type="ECO:0000256" key="6">
    <source>
        <dbReference type="ARBA" id="ARBA00022801"/>
    </source>
</evidence>
<dbReference type="GO" id="GO:0004222">
    <property type="term" value="F:metalloendopeptidase activity"/>
    <property type="evidence" value="ECO:0007669"/>
    <property type="project" value="InterPro"/>
</dbReference>
<dbReference type="SUPFAM" id="SSF55486">
    <property type="entry name" value="Metalloproteases ('zincins'), catalytic domain"/>
    <property type="match status" value="1"/>
</dbReference>
<keyword evidence="3" id="KW-0645">Protease</keyword>
<keyword evidence="7 13" id="KW-0862">Zinc</keyword>
<keyword evidence="8 15" id="KW-1133">Transmembrane helix</keyword>
<keyword evidence="11 13" id="KW-1015">Disulfide bond</keyword>
<evidence type="ECO:0000256" key="8">
    <source>
        <dbReference type="ARBA" id="ARBA00022989"/>
    </source>
</evidence>
<evidence type="ECO:0000313" key="18">
    <source>
        <dbReference type="EMBL" id="AMO02513.1"/>
    </source>
</evidence>
<dbReference type="GO" id="GO:0007229">
    <property type="term" value="P:integrin-mediated signaling pathway"/>
    <property type="evidence" value="ECO:0007669"/>
    <property type="project" value="UniProtKB-KW"/>
</dbReference>
<keyword evidence="18" id="KW-0401">Integrin</keyword>
<dbReference type="FunFam" id="3.40.390.10:FF:000002">
    <property type="entry name" value="Disintegrin and metalloproteinase domain-containing protein 22"/>
    <property type="match status" value="1"/>
</dbReference>
<dbReference type="GO" id="GO:0016020">
    <property type="term" value="C:membrane"/>
    <property type="evidence" value="ECO:0007669"/>
    <property type="project" value="UniProtKB-SubCell"/>
</dbReference>
<feature type="compositionally biased region" description="Polar residues" evidence="14">
    <location>
        <begin position="863"/>
        <end position="881"/>
    </location>
</feature>
<name>A0A1S5QN22_TITSE</name>
<dbReference type="PROSITE" id="PS50214">
    <property type="entry name" value="DISINTEGRIN_2"/>
    <property type="match status" value="1"/>
</dbReference>